<protein>
    <submittedName>
        <fullName evidence="2">NAD(P)-dependent oxidoreductase</fullName>
    </submittedName>
</protein>
<reference evidence="3" key="1">
    <citation type="submission" date="2017-09" db="EMBL/GenBank/DDBJ databases">
        <title>FDA dAtabase for Regulatory Grade micrObial Sequences (FDA-ARGOS): Supporting development and validation of Infectious Disease Dx tests.</title>
        <authorList>
            <person name="Goldberg B."/>
            <person name="Campos J."/>
            <person name="Tallon L."/>
            <person name="Sadzewicz L."/>
            <person name="Ott S."/>
            <person name="Zhao X."/>
            <person name="Nagaraj S."/>
            <person name="Vavikolanu K."/>
            <person name="Aluvathingal J."/>
            <person name="Nadendla S."/>
            <person name="Geyer C."/>
            <person name="Sichtig H."/>
        </authorList>
    </citation>
    <scope>NUCLEOTIDE SEQUENCE [LARGE SCALE GENOMIC DNA]</scope>
    <source>
        <strain evidence="3">FDAARGOS_370</strain>
    </source>
</reference>
<dbReference type="GeneID" id="93124630"/>
<dbReference type="AlphaFoldDB" id="A0A2A7U1Z5"/>
<dbReference type="Proteomes" id="UP000219788">
    <property type="component" value="Unassembled WGS sequence"/>
</dbReference>
<dbReference type="PANTHER" id="PTHR48079">
    <property type="entry name" value="PROTEIN YEEZ"/>
    <property type="match status" value="1"/>
</dbReference>
<dbReference type="CDD" id="cd05266">
    <property type="entry name" value="SDR_a4"/>
    <property type="match status" value="1"/>
</dbReference>
<dbReference type="Pfam" id="PF01370">
    <property type="entry name" value="Epimerase"/>
    <property type="match status" value="1"/>
</dbReference>
<dbReference type="PANTHER" id="PTHR48079:SF6">
    <property type="entry name" value="NAD(P)-BINDING DOMAIN-CONTAINING PROTEIN-RELATED"/>
    <property type="match status" value="1"/>
</dbReference>
<dbReference type="RefSeq" id="WP_035596034.1">
    <property type="nucleotide sequence ID" value="NZ_AP028090.1"/>
</dbReference>
<dbReference type="OrthoDB" id="751203at2"/>
<dbReference type="InterPro" id="IPR051783">
    <property type="entry name" value="NAD(P)-dependent_oxidoreduct"/>
</dbReference>
<dbReference type="EMBL" id="PDDV01000013">
    <property type="protein sequence ID" value="PEH72253.1"/>
    <property type="molecule type" value="Genomic_DNA"/>
</dbReference>
<name>A0A2A7U1Z5_EDWTA</name>
<dbReference type="GO" id="GO:0004029">
    <property type="term" value="F:aldehyde dehydrogenase (NAD+) activity"/>
    <property type="evidence" value="ECO:0007669"/>
    <property type="project" value="TreeGrafter"/>
</dbReference>
<dbReference type="SUPFAM" id="SSF51735">
    <property type="entry name" value="NAD(P)-binding Rossmann-fold domains"/>
    <property type="match status" value="1"/>
</dbReference>
<evidence type="ECO:0000313" key="3">
    <source>
        <dbReference type="Proteomes" id="UP000219788"/>
    </source>
</evidence>
<proteinExistence type="predicted"/>
<gene>
    <name evidence="2" type="ORF">CRM76_10135</name>
</gene>
<sequence>MKRVAIVGLGWLGMPLALSLLARGYQVVGSKTTPDGVEAARLSGVECYPLLLAPQLECDEEDLAQLLRVDALVITLPANCGNDGGIAYRQAVRQLVDSALGYGVARIIFLSSTSVYGDVAGEVNEDTPLHPTSQAGQALADLERWLHDLPHTSVDVLRLAGLVGEGRHPGRFLAGKTDLPGGNAGVNLLHRDDAIAAIQLLLEQPQGGHIYNLCAPHHPARQQFYPSLARSLGLTPPQFRTAEEGDAAGKSVDGSRIHHELGFVYRYSDPNVMPYE</sequence>
<organism evidence="2 3">
    <name type="scientific">Edwardsiella tarda</name>
    <dbReference type="NCBI Taxonomy" id="636"/>
    <lineage>
        <taxon>Bacteria</taxon>
        <taxon>Pseudomonadati</taxon>
        <taxon>Pseudomonadota</taxon>
        <taxon>Gammaproteobacteria</taxon>
        <taxon>Enterobacterales</taxon>
        <taxon>Hafniaceae</taxon>
        <taxon>Edwardsiella</taxon>
    </lineage>
</organism>
<feature type="domain" description="NAD-dependent epimerase/dehydratase" evidence="1">
    <location>
        <begin position="8"/>
        <end position="214"/>
    </location>
</feature>
<evidence type="ECO:0000259" key="1">
    <source>
        <dbReference type="Pfam" id="PF01370"/>
    </source>
</evidence>
<accession>A0A2A7U1Z5</accession>
<dbReference type="InterPro" id="IPR036291">
    <property type="entry name" value="NAD(P)-bd_dom_sf"/>
</dbReference>
<dbReference type="InterPro" id="IPR001509">
    <property type="entry name" value="Epimerase_deHydtase"/>
</dbReference>
<dbReference type="STRING" id="636.AAW15_05575"/>
<evidence type="ECO:0000313" key="2">
    <source>
        <dbReference type="EMBL" id="PEH72253.1"/>
    </source>
</evidence>
<dbReference type="Gene3D" id="3.40.50.720">
    <property type="entry name" value="NAD(P)-binding Rossmann-like Domain"/>
    <property type="match status" value="1"/>
</dbReference>
<comment type="caution">
    <text evidence="2">The sequence shown here is derived from an EMBL/GenBank/DDBJ whole genome shotgun (WGS) entry which is preliminary data.</text>
</comment>
<dbReference type="GO" id="GO:0005737">
    <property type="term" value="C:cytoplasm"/>
    <property type="evidence" value="ECO:0007669"/>
    <property type="project" value="TreeGrafter"/>
</dbReference>